<feature type="signal peptide" evidence="3">
    <location>
        <begin position="1"/>
        <end position="28"/>
    </location>
</feature>
<dbReference type="NCBIfam" id="TIGR01730">
    <property type="entry name" value="RND_mfp"/>
    <property type="match status" value="1"/>
</dbReference>
<dbReference type="GO" id="GO:1990281">
    <property type="term" value="C:efflux pump complex"/>
    <property type="evidence" value="ECO:0007669"/>
    <property type="project" value="TreeGrafter"/>
</dbReference>
<gene>
    <name evidence="4" type="ORF">C4K07_2308</name>
</gene>
<comment type="similarity">
    <text evidence="1">Belongs to the membrane fusion protein (MFP) (TC 8.A.1) family.</text>
</comment>
<name>A0AAD0ZGJ6_9PSED</name>
<sequence length="378" mass="39456">MSYCSVREPMRRPRPVPIAACLLPLVLAACGDSSTVEDPRTHAPLVRASAVQGASDVSRSFTGVVAARVQGDLGFRVSGKILERLVDTGQTVKRGQPLMRLDPIDLGLQARAQQESVMAARARARQTADDEARYRDLVGAGAISASAYDQVKAAADSAKAQLSAAQAQADVARNASGYAVLFADSDGVVVETLAEPGQVVSPGQPVVRLARVGQREAIVHLPETLRPAAGSTAQATLYGNTAGAVTARLRLLSDSADRMTRTFEARYVLEGALANAPLGSTVTLRIAEDAANGQVLQVPIAAVYDPGKGTGVWVIAGEPAKVTWRPVRVLGLSDDAARVAGDLKAGEQIVALGAHLLRDGEEVRLAQQGDVKVAGSHP</sequence>
<evidence type="ECO:0000313" key="5">
    <source>
        <dbReference type="Proteomes" id="UP000280455"/>
    </source>
</evidence>
<evidence type="ECO:0000256" key="2">
    <source>
        <dbReference type="SAM" id="Coils"/>
    </source>
</evidence>
<dbReference type="AlphaFoldDB" id="A0AAD0ZGJ6"/>
<evidence type="ECO:0000256" key="1">
    <source>
        <dbReference type="ARBA" id="ARBA00009477"/>
    </source>
</evidence>
<dbReference type="PANTHER" id="PTHR30469">
    <property type="entry name" value="MULTIDRUG RESISTANCE PROTEIN MDTA"/>
    <property type="match status" value="1"/>
</dbReference>
<reference evidence="4 5" key="1">
    <citation type="submission" date="2018-03" db="EMBL/GenBank/DDBJ databases">
        <title>Diversity of phytobeneficial traits revealed by whole-genome analysis of worldwide-isolated phenazine-producing Pseudomonas spp.</title>
        <authorList>
            <person name="Biessy A."/>
            <person name="Novinscak A."/>
            <person name="Blom J."/>
            <person name="Leger G."/>
            <person name="Thomashow L.S."/>
            <person name="Cazorla F.M."/>
            <person name="Josic D."/>
            <person name="Filion M."/>
        </authorList>
    </citation>
    <scope>NUCLEOTIDE SEQUENCE [LARGE SCALE GENOMIC DNA]</scope>
    <source>
        <strain evidence="4 5">ChPhzS24</strain>
    </source>
</reference>
<dbReference type="EMBL" id="CP027750">
    <property type="protein sequence ID" value="AZE29093.1"/>
    <property type="molecule type" value="Genomic_DNA"/>
</dbReference>
<protein>
    <submittedName>
        <fullName evidence="4">RND efflux system, membrane fusion protein</fullName>
    </submittedName>
</protein>
<dbReference type="Gene3D" id="2.40.420.20">
    <property type="match status" value="1"/>
</dbReference>
<organism evidence="4 5">
    <name type="scientific">Pseudomonas chlororaphis subsp. aureofaciens</name>
    <dbReference type="NCBI Taxonomy" id="587851"/>
    <lineage>
        <taxon>Bacteria</taxon>
        <taxon>Pseudomonadati</taxon>
        <taxon>Pseudomonadota</taxon>
        <taxon>Gammaproteobacteria</taxon>
        <taxon>Pseudomonadales</taxon>
        <taxon>Pseudomonadaceae</taxon>
        <taxon>Pseudomonas</taxon>
    </lineage>
</organism>
<dbReference type="Gene3D" id="2.40.30.170">
    <property type="match status" value="1"/>
</dbReference>
<accession>A0AAD0ZGJ6</accession>
<dbReference type="PROSITE" id="PS51257">
    <property type="entry name" value="PROKAR_LIPOPROTEIN"/>
    <property type="match status" value="1"/>
</dbReference>
<dbReference type="SUPFAM" id="SSF111369">
    <property type="entry name" value="HlyD-like secretion proteins"/>
    <property type="match status" value="1"/>
</dbReference>
<evidence type="ECO:0000313" key="4">
    <source>
        <dbReference type="EMBL" id="AZE29093.1"/>
    </source>
</evidence>
<dbReference type="Gene3D" id="1.10.287.470">
    <property type="entry name" value="Helix hairpin bin"/>
    <property type="match status" value="1"/>
</dbReference>
<dbReference type="Gene3D" id="2.40.50.100">
    <property type="match status" value="1"/>
</dbReference>
<proteinExistence type="inferred from homology"/>
<feature type="coiled-coil region" evidence="2">
    <location>
        <begin position="148"/>
        <end position="175"/>
    </location>
</feature>
<dbReference type="PANTHER" id="PTHR30469:SF18">
    <property type="entry name" value="RESISTANCE-NODULATION-CELL DIVISION (RND) EFFLUX MEMBRANE FUSION PROTEIN-RELATED"/>
    <property type="match status" value="1"/>
</dbReference>
<dbReference type="InterPro" id="IPR006143">
    <property type="entry name" value="RND_pump_MFP"/>
</dbReference>
<dbReference type="GO" id="GO:0015562">
    <property type="term" value="F:efflux transmembrane transporter activity"/>
    <property type="evidence" value="ECO:0007669"/>
    <property type="project" value="TreeGrafter"/>
</dbReference>
<keyword evidence="3" id="KW-0732">Signal</keyword>
<dbReference type="Proteomes" id="UP000280455">
    <property type="component" value="Chromosome"/>
</dbReference>
<feature type="chain" id="PRO_5042191785" evidence="3">
    <location>
        <begin position="29"/>
        <end position="378"/>
    </location>
</feature>
<keyword evidence="2" id="KW-0175">Coiled coil</keyword>
<evidence type="ECO:0000256" key="3">
    <source>
        <dbReference type="SAM" id="SignalP"/>
    </source>
</evidence>